<dbReference type="OrthoDB" id="9780310at2"/>
<name>A0A1I4LYM3_9BACI</name>
<evidence type="ECO:0000313" key="2">
    <source>
        <dbReference type="Proteomes" id="UP000199668"/>
    </source>
</evidence>
<sequence length="287" mass="33836">MILTGLTGWGDHDLLYPPGIRQQEKLEEYSAHFPVVELDASFYAVQPLKNMEKWIRQTPERFSFIVKAYQGMTGHERGEIPFSSKKEMFAAFKASLEPLQQAGKLAMVLCQFPPWFECTKENVAYLRYVREELAHFPCALEFRHSSWFNEEWKEKTLAFMKQEEWIHSICDEPQIEEGSVPLVLRATDPKKTLVRLHGRNKEAWRRPVQGENWRNVRYLYNYSYEELKAWYERLQYLEKVTENIYFIFNNNSGRHAAPNAETFLKIAGISYKGLAPRQISLFDDMES</sequence>
<dbReference type="InterPro" id="IPR002763">
    <property type="entry name" value="DUF72"/>
</dbReference>
<evidence type="ECO:0000313" key="1">
    <source>
        <dbReference type="EMBL" id="SFL95943.1"/>
    </source>
</evidence>
<keyword evidence="2" id="KW-1185">Reference proteome</keyword>
<gene>
    <name evidence="1" type="ORF">SAMN04488054_10968</name>
</gene>
<proteinExistence type="predicted"/>
<reference evidence="1 2" key="1">
    <citation type="submission" date="2016-10" db="EMBL/GenBank/DDBJ databases">
        <authorList>
            <person name="de Groot N.N."/>
        </authorList>
    </citation>
    <scope>NUCLEOTIDE SEQUENCE [LARGE SCALE GENOMIC DNA]</scope>
    <source>
        <strain evidence="1 2">CGMCC 1.6134</strain>
    </source>
</reference>
<dbReference type="InterPro" id="IPR036520">
    <property type="entry name" value="UPF0759_sf"/>
</dbReference>
<dbReference type="PANTHER" id="PTHR30348:SF13">
    <property type="entry name" value="UPF0759 PROTEIN YUNF"/>
    <property type="match status" value="1"/>
</dbReference>
<protein>
    <submittedName>
        <fullName evidence="1">Uncharacterized conserved protein YecE, DUF72 family</fullName>
    </submittedName>
</protein>
<dbReference type="Gene3D" id="3.20.20.410">
    <property type="entry name" value="Protein of unknown function UPF0759"/>
    <property type="match status" value="1"/>
</dbReference>
<dbReference type="STRING" id="266892.SAMN04488054_10968"/>
<dbReference type="Proteomes" id="UP000199668">
    <property type="component" value="Unassembled WGS sequence"/>
</dbReference>
<organism evidence="1 2">
    <name type="scientific">Salibacterium qingdaonense</name>
    <dbReference type="NCBI Taxonomy" id="266892"/>
    <lineage>
        <taxon>Bacteria</taxon>
        <taxon>Bacillati</taxon>
        <taxon>Bacillota</taxon>
        <taxon>Bacilli</taxon>
        <taxon>Bacillales</taxon>
        <taxon>Bacillaceae</taxon>
    </lineage>
</organism>
<dbReference type="AlphaFoldDB" id="A0A1I4LYM3"/>
<accession>A0A1I4LYM3</accession>
<dbReference type="PANTHER" id="PTHR30348">
    <property type="entry name" value="UNCHARACTERIZED PROTEIN YECE"/>
    <property type="match status" value="1"/>
</dbReference>
<dbReference type="SUPFAM" id="SSF117396">
    <property type="entry name" value="TM1631-like"/>
    <property type="match status" value="1"/>
</dbReference>
<dbReference type="RefSeq" id="WP_090926745.1">
    <property type="nucleotide sequence ID" value="NZ_FOTY01000009.1"/>
</dbReference>
<dbReference type="Pfam" id="PF01904">
    <property type="entry name" value="DUF72"/>
    <property type="match status" value="1"/>
</dbReference>
<dbReference type="EMBL" id="FOTY01000009">
    <property type="protein sequence ID" value="SFL95943.1"/>
    <property type="molecule type" value="Genomic_DNA"/>
</dbReference>